<accession>A0AAN6P8R1</accession>
<dbReference type="AlphaFoldDB" id="A0AAN6P8R1"/>
<feature type="signal peptide" evidence="1">
    <location>
        <begin position="1"/>
        <end position="17"/>
    </location>
</feature>
<evidence type="ECO:0000313" key="3">
    <source>
        <dbReference type="Proteomes" id="UP001303115"/>
    </source>
</evidence>
<feature type="chain" id="PRO_5043023204" description="Secreted protein" evidence="1">
    <location>
        <begin position="18"/>
        <end position="87"/>
    </location>
</feature>
<evidence type="ECO:0008006" key="4">
    <source>
        <dbReference type="Google" id="ProtNLM"/>
    </source>
</evidence>
<comment type="caution">
    <text evidence="2">The sequence shown here is derived from an EMBL/GenBank/DDBJ whole genome shotgun (WGS) entry which is preliminary data.</text>
</comment>
<name>A0AAN6P8R1_9PEZI</name>
<protein>
    <recommendedName>
        <fullName evidence="4">Secreted protein</fullName>
    </recommendedName>
</protein>
<sequence length="87" mass="9971">MTHLIIVIASFLTTIKSTWELSRMVREKRAAKTPGLCCSLAHLSMMICFHLQDRPVLPKRVYQSGDTKSRSQCPKSTYHQPQHIFIA</sequence>
<evidence type="ECO:0000313" key="2">
    <source>
        <dbReference type="EMBL" id="KAK4032872.1"/>
    </source>
</evidence>
<dbReference type="EMBL" id="MU854568">
    <property type="protein sequence ID" value="KAK4032872.1"/>
    <property type="molecule type" value="Genomic_DNA"/>
</dbReference>
<keyword evidence="3" id="KW-1185">Reference proteome</keyword>
<proteinExistence type="predicted"/>
<reference evidence="3" key="1">
    <citation type="journal article" date="2023" name="Mol. Phylogenet. Evol.">
        <title>Genome-scale phylogeny and comparative genomics of the fungal order Sordariales.</title>
        <authorList>
            <person name="Hensen N."/>
            <person name="Bonometti L."/>
            <person name="Westerberg I."/>
            <person name="Brannstrom I.O."/>
            <person name="Guillou S."/>
            <person name="Cros-Aarteil S."/>
            <person name="Calhoun S."/>
            <person name="Haridas S."/>
            <person name="Kuo A."/>
            <person name="Mondo S."/>
            <person name="Pangilinan J."/>
            <person name="Riley R."/>
            <person name="LaButti K."/>
            <person name="Andreopoulos B."/>
            <person name="Lipzen A."/>
            <person name="Chen C."/>
            <person name="Yan M."/>
            <person name="Daum C."/>
            <person name="Ng V."/>
            <person name="Clum A."/>
            <person name="Steindorff A."/>
            <person name="Ohm R.A."/>
            <person name="Martin F."/>
            <person name="Silar P."/>
            <person name="Natvig D.O."/>
            <person name="Lalanne C."/>
            <person name="Gautier V."/>
            <person name="Ament-Velasquez S.L."/>
            <person name="Kruys A."/>
            <person name="Hutchinson M.I."/>
            <person name="Powell A.J."/>
            <person name="Barry K."/>
            <person name="Miller A.N."/>
            <person name="Grigoriev I.V."/>
            <person name="Debuchy R."/>
            <person name="Gladieux P."/>
            <person name="Hiltunen Thoren M."/>
            <person name="Johannesson H."/>
        </authorList>
    </citation>
    <scope>NUCLEOTIDE SEQUENCE [LARGE SCALE GENOMIC DNA]</scope>
    <source>
        <strain evidence="3">CBS 284.82</strain>
    </source>
</reference>
<dbReference type="Proteomes" id="UP001303115">
    <property type="component" value="Unassembled WGS sequence"/>
</dbReference>
<evidence type="ECO:0000256" key="1">
    <source>
        <dbReference type="SAM" id="SignalP"/>
    </source>
</evidence>
<gene>
    <name evidence="2" type="ORF">C8A01DRAFT_20117</name>
</gene>
<organism evidence="2 3">
    <name type="scientific">Parachaetomium inaequale</name>
    <dbReference type="NCBI Taxonomy" id="2588326"/>
    <lineage>
        <taxon>Eukaryota</taxon>
        <taxon>Fungi</taxon>
        <taxon>Dikarya</taxon>
        <taxon>Ascomycota</taxon>
        <taxon>Pezizomycotina</taxon>
        <taxon>Sordariomycetes</taxon>
        <taxon>Sordariomycetidae</taxon>
        <taxon>Sordariales</taxon>
        <taxon>Chaetomiaceae</taxon>
        <taxon>Parachaetomium</taxon>
    </lineage>
</organism>
<keyword evidence="1" id="KW-0732">Signal</keyword>